<comment type="similarity">
    <text evidence="2">Belongs to the peptidase S54 family.</text>
</comment>
<evidence type="ECO:0000259" key="9">
    <source>
        <dbReference type="Pfam" id="PF13453"/>
    </source>
</evidence>
<evidence type="ECO:0000256" key="2">
    <source>
        <dbReference type="ARBA" id="ARBA00009045"/>
    </source>
</evidence>
<evidence type="ECO:0000256" key="7">
    <source>
        <dbReference type="SAM" id="Phobius"/>
    </source>
</evidence>
<dbReference type="Gene3D" id="1.20.1540.10">
    <property type="entry name" value="Rhomboid-like"/>
    <property type="match status" value="1"/>
</dbReference>
<sequence length="372" mass="42134">MKCPSCNYNLKQYKYHGLVVDICPNCKGIWFDPGEMKEYIEFLLKDRNDVPSAKIELNKEIVTIDHITGHLKLCPSCNEPMRKFNYAYDSNIILDRCLACNGIWTDGGEIYKLAVYIKGNPRLDALGNAIIEEKRKTEELNDLIEVSKSLTGNAGAWIFLPKIILPLSDDTPRQRVPVITISIIILSTLIFISQIFFITDINSFFQRFGLIPAHFLSIGLISSMFLHGGLLHLIGNMFFLWLFGDNVEDRFSRFGFLIFYLCCGLSASILYSILNWNLLIPVIGASGAISGVMGAYFIFYPTAKVKLFFIYKILHVPAFLYLGVWFLFQLMFSLIFKTTGVSNIAWFAHIGGFIFGGLVAFFKKKVVLVKGQ</sequence>
<gene>
    <name evidence="10" type="ORF">COS11_06930</name>
</gene>
<evidence type="ECO:0000256" key="4">
    <source>
        <dbReference type="ARBA" id="ARBA00022801"/>
    </source>
</evidence>
<dbReference type="AlphaFoldDB" id="A0A2M7E720"/>
<feature type="domain" description="Transcription factor zinc-finger" evidence="9">
    <location>
        <begin position="2"/>
        <end position="40"/>
    </location>
</feature>
<evidence type="ECO:0000256" key="1">
    <source>
        <dbReference type="ARBA" id="ARBA00004141"/>
    </source>
</evidence>
<comment type="caution">
    <text evidence="10">The sequence shown here is derived from an EMBL/GenBank/DDBJ whole genome shotgun (WGS) entry which is preliminary data.</text>
</comment>
<keyword evidence="6 7" id="KW-0472">Membrane</keyword>
<dbReference type="EMBL" id="PETL01000330">
    <property type="protein sequence ID" value="PIV63536.1"/>
    <property type="molecule type" value="Genomic_DNA"/>
</dbReference>
<dbReference type="GO" id="GO:0016020">
    <property type="term" value="C:membrane"/>
    <property type="evidence" value="ECO:0007669"/>
    <property type="project" value="UniProtKB-SubCell"/>
</dbReference>
<dbReference type="SUPFAM" id="SSF144091">
    <property type="entry name" value="Rhomboid-like"/>
    <property type="match status" value="1"/>
</dbReference>
<dbReference type="PANTHER" id="PTHR43731:SF14">
    <property type="entry name" value="PRESENILIN-ASSOCIATED RHOMBOID-LIKE PROTEIN, MITOCHONDRIAL"/>
    <property type="match status" value="1"/>
</dbReference>
<evidence type="ECO:0000259" key="8">
    <source>
        <dbReference type="Pfam" id="PF01694"/>
    </source>
</evidence>
<evidence type="ECO:0000256" key="6">
    <source>
        <dbReference type="ARBA" id="ARBA00023136"/>
    </source>
</evidence>
<keyword evidence="3 7" id="KW-0812">Transmembrane</keyword>
<dbReference type="Pfam" id="PF13453">
    <property type="entry name" value="Zn_ribbon_TFIIB"/>
    <property type="match status" value="2"/>
</dbReference>
<evidence type="ECO:0000256" key="3">
    <source>
        <dbReference type="ARBA" id="ARBA00022692"/>
    </source>
</evidence>
<evidence type="ECO:0008006" key="12">
    <source>
        <dbReference type="Google" id="ProtNLM"/>
    </source>
</evidence>
<feature type="domain" description="Peptidase S54 rhomboid" evidence="8">
    <location>
        <begin position="219"/>
        <end position="362"/>
    </location>
</feature>
<accession>A0A2M7E720</accession>
<dbReference type="PANTHER" id="PTHR43731">
    <property type="entry name" value="RHOMBOID PROTEASE"/>
    <property type="match status" value="1"/>
</dbReference>
<feature type="transmembrane region" description="Helical" evidence="7">
    <location>
        <begin position="254"/>
        <end position="274"/>
    </location>
</feature>
<name>A0A2M7E720_9BACT</name>
<comment type="subcellular location">
    <subcellularLocation>
        <location evidence="1">Membrane</location>
        <topology evidence="1">Multi-pass membrane protein</topology>
    </subcellularLocation>
</comment>
<keyword evidence="4" id="KW-0378">Hydrolase</keyword>
<reference evidence="11" key="1">
    <citation type="submission" date="2017-09" db="EMBL/GenBank/DDBJ databases">
        <title>Depth-based differentiation of microbial function through sediment-hosted aquifers and enrichment of novel symbionts in the deep terrestrial subsurface.</title>
        <authorList>
            <person name="Probst A.J."/>
            <person name="Ladd B."/>
            <person name="Jarett J.K."/>
            <person name="Geller-Mcgrath D.E."/>
            <person name="Sieber C.M.K."/>
            <person name="Emerson J.B."/>
            <person name="Anantharaman K."/>
            <person name="Thomas B.C."/>
            <person name="Malmstrom R."/>
            <person name="Stieglmeier M."/>
            <person name="Klingl A."/>
            <person name="Woyke T."/>
            <person name="Ryan C.M."/>
            <person name="Banfield J.F."/>
        </authorList>
    </citation>
    <scope>NUCLEOTIDE SEQUENCE [LARGE SCALE GENOMIC DNA]</scope>
</reference>
<feature type="transmembrane region" description="Helical" evidence="7">
    <location>
        <begin position="313"/>
        <end position="332"/>
    </location>
</feature>
<dbReference type="InterPro" id="IPR050925">
    <property type="entry name" value="Rhomboid_protease_S54"/>
</dbReference>
<organism evidence="10 11">
    <name type="scientific">bacterium (Candidatus Ratteibacteria) CG01_land_8_20_14_3_00_40_19</name>
    <dbReference type="NCBI Taxonomy" id="2014290"/>
    <lineage>
        <taxon>Bacteria</taxon>
        <taxon>Candidatus Ratteibacteria</taxon>
    </lineage>
</organism>
<dbReference type="InterPro" id="IPR035952">
    <property type="entry name" value="Rhomboid-like_sf"/>
</dbReference>
<feature type="transmembrane region" description="Helical" evidence="7">
    <location>
        <begin position="218"/>
        <end position="242"/>
    </location>
</feature>
<evidence type="ECO:0000313" key="10">
    <source>
        <dbReference type="EMBL" id="PIV63536.1"/>
    </source>
</evidence>
<feature type="domain" description="Transcription factor zinc-finger" evidence="9">
    <location>
        <begin position="74"/>
        <end position="113"/>
    </location>
</feature>
<dbReference type="InterPro" id="IPR022764">
    <property type="entry name" value="Peptidase_S54_rhomboid_dom"/>
</dbReference>
<evidence type="ECO:0000313" key="11">
    <source>
        <dbReference type="Proteomes" id="UP000228886"/>
    </source>
</evidence>
<dbReference type="GO" id="GO:0004252">
    <property type="term" value="F:serine-type endopeptidase activity"/>
    <property type="evidence" value="ECO:0007669"/>
    <property type="project" value="InterPro"/>
</dbReference>
<keyword evidence="5 7" id="KW-1133">Transmembrane helix</keyword>
<evidence type="ECO:0000256" key="5">
    <source>
        <dbReference type="ARBA" id="ARBA00022989"/>
    </source>
</evidence>
<feature type="transmembrane region" description="Helical" evidence="7">
    <location>
        <begin position="280"/>
        <end position="301"/>
    </location>
</feature>
<dbReference type="Proteomes" id="UP000228886">
    <property type="component" value="Unassembled WGS sequence"/>
</dbReference>
<feature type="transmembrane region" description="Helical" evidence="7">
    <location>
        <begin position="344"/>
        <end position="362"/>
    </location>
</feature>
<dbReference type="Pfam" id="PF01694">
    <property type="entry name" value="Rhomboid"/>
    <property type="match status" value="1"/>
</dbReference>
<proteinExistence type="inferred from homology"/>
<feature type="transmembrane region" description="Helical" evidence="7">
    <location>
        <begin position="176"/>
        <end position="198"/>
    </location>
</feature>
<protein>
    <recommendedName>
        <fullName evidence="12">Rhomboid family intramembrane serine protease</fullName>
    </recommendedName>
</protein>
<dbReference type="InterPro" id="IPR027392">
    <property type="entry name" value="TF_Znf"/>
</dbReference>